<keyword evidence="4" id="KW-1185">Reference proteome</keyword>
<feature type="region of interest" description="Disordered" evidence="1">
    <location>
        <begin position="35"/>
        <end position="87"/>
    </location>
</feature>
<dbReference type="AlphaFoldDB" id="A0A0N5BI27"/>
<evidence type="ECO:0000256" key="1">
    <source>
        <dbReference type="SAM" id="MobiDB-lite"/>
    </source>
</evidence>
<keyword evidence="2" id="KW-1133">Transmembrane helix</keyword>
<evidence type="ECO:0000256" key="2">
    <source>
        <dbReference type="SAM" id="Phobius"/>
    </source>
</evidence>
<keyword evidence="3" id="KW-0732">Signal</keyword>
<sequence>MVTLRHSLLILLLAILCLLTISQQHGEEDSVADGFIEGSASYPNNPDDEDSDSVEASAIPPADLKPAISPENIEEKHTSPANKNVVPVTDDTTAAIEKDDQNTEVSILGISTTPSALPTDGQILSIINILIFASIIVVIIVIAVSCYACRSSEKDGYTRGNKVGETI</sequence>
<dbReference type="Proteomes" id="UP000046392">
    <property type="component" value="Unplaced"/>
</dbReference>
<protein>
    <submittedName>
        <fullName evidence="5">Syndecan domain-containing protein</fullName>
    </submittedName>
</protein>
<reference evidence="5" key="1">
    <citation type="submission" date="2017-02" db="UniProtKB">
        <authorList>
            <consortium name="WormBaseParasite"/>
        </authorList>
    </citation>
    <scope>IDENTIFICATION</scope>
</reference>
<evidence type="ECO:0000256" key="3">
    <source>
        <dbReference type="SAM" id="SignalP"/>
    </source>
</evidence>
<keyword evidence="2" id="KW-0812">Transmembrane</keyword>
<accession>A0A0N5BI27</accession>
<evidence type="ECO:0000313" key="4">
    <source>
        <dbReference type="Proteomes" id="UP000046392"/>
    </source>
</evidence>
<name>A0A0N5BI27_STREA</name>
<feature type="signal peptide" evidence="3">
    <location>
        <begin position="1"/>
        <end position="22"/>
    </location>
</feature>
<evidence type="ECO:0000313" key="5">
    <source>
        <dbReference type="WBParaSite" id="SPAL_0000561100.1"/>
    </source>
</evidence>
<proteinExistence type="predicted"/>
<dbReference type="WBParaSite" id="SPAL_0000561100.1">
    <property type="protein sequence ID" value="SPAL_0000561100.1"/>
    <property type="gene ID" value="SPAL_0000561100"/>
</dbReference>
<keyword evidence="2" id="KW-0472">Membrane</keyword>
<organism evidence="4 5">
    <name type="scientific">Strongyloides papillosus</name>
    <name type="common">Intestinal threadworm</name>
    <dbReference type="NCBI Taxonomy" id="174720"/>
    <lineage>
        <taxon>Eukaryota</taxon>
        <taxon>Metazoa</taxon>
        <taxon>Ecdysozoa</taxon>
        <taxon>Nematoda</taxon>
        <taxon>Chromadorea</taxon>
        <taxon>Rhabditida</taxon>
        <taxon>Tylenchina</taxon>
        <taxon>Panagrolaimomorpha</taxon>
        <taxon>Strongyloidoidea</taxon>
        <taxon>Strongyloididae</taxon>
        <taxon>Strongyloides</taxon>
    </lineage>
</organism>
<feature type="chain" id="PRO_5005894409" evidence="3">
    <location>
        <begin position="23"/>
        <end position="167"/>
    </location>
</feature>
<feature type="transmembrane region" description="Helical" evidence="2">
    <location>
        <begin position="123"/>
        <end position="149"/>
    </location>
</feature>